<keyword evidence="2" id="KW-1185">Reference proteome</keyword>
<reference evidence="1 2" key="1">
    <citation type="submission" date="2021-06" db="EMBL/GenBank/DDBJ databases">
        <title>Caerostris extrusa draft genome.</title>
        <authorList>
            <person name="Kono N."/>
            <person name="Arakawa K."/>
        </authorList>
    </citation>
    <scope>NUCLEOTIDE SEQUENCE [LARGE SCALE GENOMIC DNA]</scope>
</reference>
<comment type="caution">
    <text evidence="1">The sequence shown here is derived from an EMBL/GenBank/DDBJ whole genome shotgun (WGS) entry which is preliminary data.</text>
</comment>
<gene>
    <name evidence="1" type="ORF">CEXT_748481</name>
</gene>
<dbReference type="Proteomes" id="UP001054945">
    <property type="component" value="Unassembled WGS sequence"/>
</dbReference>
<dbReference type="EMBL" id="BPLR01020622">
    <property type="protein sequence ID" value="GIX80766.1"/>
    <property type="molecule type" value="Genomic_DNA"/>
</dbReference>
<protein>
    <submittedName>
        <fullName evidence="1">Uncharacterized protein</fullName>
    </submittedName>
</protein>
<proteinExistence type="predicted"/>
<name>A0AAV4N9Z0_CAEEX</name>
<organism evidence="1 2">
    <name type="scientific">Caerostris extrusa</name>
    <name type="common">Bark spider</name>
    <name type="synonym">Caerostris bankana</name>
    <dbReference type="NCBI Taxonomy" id="172846"/>
    <lineage>
        <taxon>Eukaryota</taxon>
        <taxon>Metazoa</taxon>
        <taxon>Ecdysozoa</taxon>
        <taxon>Arthropoda</taxon>
        <taxon>Chelicerata</taxon>
        <taxon>Arachnida</taxon>
        <taxon>Araneae</taxon>
        <taxon>Araneomorphae</taxon>
        <taxon>Entelegynae</taxon>
        <taxon>Araneoidea</taxon>
        <taxon>Araneidae</taxon>
        <taxon>Caerostris</taxon>
    </lineage>
</organism>
<dbReference type="AlphaFoldDB" id="A0AAV4N9Z0"/>
<accession>A0AAV4N9Z0</accession>
<evidence type="ECO:0000313" key="1">
    <source>
        <dbReference type="EMBL" id="GIX80766.1"/>
    </source>
</evidence>
<sequence>MRGYYTVAGLALVEQFSKRKGDAGSFVAVFSPIDIPDTKKKKTSSDTAFIRPKEMLKNGRGLKSSGPNGTGCIAEHGLSDPIQFLEIRLQRKDKASPSITISFYFFSSPNGNAGHGA</sequence>
<evidence type="ECO:0000313" key="2">
    <source>
        <dbReference type="Proteomes" id="UP001054945"/>
    </source>
</evidence>